<evidence type="ECO:0000256" key="1">
    <source>
        <dbReference type="SAM" id="MobiDB-lite"/>
    </source>
</evidence>
<proteinExistence type="predicted"/>
<organism evidence="2 3">
    <name type="scientific">Bacteroides fragilis str. S36L11</name>
    <dbReference type="NCBI Taxonomy" id="1339327"/>
    <lineage>
        <taxon>Bacteria</taxon>
        <taxon>Pseudomonadati</taxon>
        <taxon>Bacteroidota</taxon>
        <taxon>Bacteroidia</taxon>
        <taxon>Bacteroidales</taxon>
        <taxon>Bacteroidaceae</taxon>
        <taxon>Bacteroides</taxon>
    </lineage>
</organism>
<accession>A0A015Y389</accession>
<evidence type="ECO:0000313" key="2">
    <source>
        <dbReference type="EMBL" id="EXZ26407.1"/>
    </source>
</evidence>
<evidence type="ECO:0000313" key="3">
    <source>
        <dbReference type="Proteomes" id="UP000022082"/>
    </source>
</evidence>
<reference evidence="2 3" key="1">
    <citation type="submission" date="2014-02" db="EMBL/GenBank/DDBJ databases">
        <authorList>
            <person name="Sears C."/>
            <person name="Carroll K."/>
            <person name="Sack B.R."/>
            <person name="Qadri F."/>
            <person name="Myers L.L."/>
            <person name="Chung G.-T."/>
            <person name="Escheverria P."/>
            <person name="Fraser C.M."/>
            <person name="Sadzewicz L."/>
            <person name="Shefchek K.A."/>
            <person name="Tallon L."/>
            <person name="Das S.P."/>
            <person name="Daugherty S."/>
            <person name="Mongodin E.F."/>
        </authorList>
    </citation>
    <scope>NUCLEOTIDE SEQUENCE [LARGE SCALE GENOMIC DNA]</scope>
    <source>
        <strain evidence="2 3">S36L11</strain>
    </source>
</reference>
<gene>
    <name evidence="2" type="ORF">M136_4545</name>
</gene>
<dbReference type="AlphaFoldDB" id="A0A015Y389"/>
<dbReference type="EMBL" id="JGDJ01000288">
    <property type="protein sequence ID" value="EXZ26407.1"/>
    <property type="molecule type" value="Genomic_DNA"/>
</dbReference>
<sequence length="41" mass="4602">MAEEPFLLLTIADKALYTDRKAGKRPDKEPFTGRTVIPPSK</sequence>
<comment type="caution">
    <text evidence="2">The sequence shown here is derived from an EMBL/GenBank/DDBJ whole genome shotgun (WGS) entry which is preliminary data.</text>
</comment>
<dbReference type="Proteomes" id="UP000022082">
    <property type="component" value="Unassembled WGS sequence"/>
</dbReference>
<protein>
    <submittedName>
        <fullName evidence="2">Uncharacterized protein</fullName>
    </submittedName>
</protein>
<name>A0A015Y389_BACFG</name>
<feature type="compositionally biased region" description="Basic and acidic residues" evidence="1">
    <location>
        <begin position="21"/>
        <end position="31"/>
    </location>
</feature>
<feature type="region of interest" description="Disordered" evidence="1">
    <location>
        <begin position="21"/>
        <end position="41"/>
    </location>
</feature>